<name>A0A7I4YYE9_HAECO</name>
<reference evidence="3" key="1">
    <citation type="submission" date="2020-12" db="UniProtKB">
        <authorList>
            <consortium name="WormBaseParasite"/>
        </authorList>
    </citation>
    <scope>IDENTIFICATION</scope>
    <source>
        <strain evidence="3">MHco3</strain>
    </source>
</reference>
<feature type="region of interest" description="Disordered" evidence="1">
    <location>
        <begin position="1"/>
        <end position="41"/>
    </location>
</feature>
<dbReference type="WBParaSite" id="HCON_00155000-00001">
    <property type="protein sequence ID" value="HCON_00155000-00001"/>
    <property type="gene ID" value="HCON_00155000"/>
</dbReference>
<feature type="compositionally biased region" description="Basic and acidic residues" evidence="1">
    <location>
        <begin position="144"/>
        <end position="153"/>
    </location>
</feature>
<accession>A0A7I4YYE9</accession>
<dbReference type="Proteomes" id="UP000025227">
    <property type="component" value="Unplaced"/>
</dbReference>
<feature type="region of interest" description="Disordered" evidence="1">
    <location>
        <begin position="144"/>
        <end position="174"/>
    </location>
</feature>
<feature type="compositionally biased region" description="Basic and acidic residues" evidence="1">
    <location>
        <begin position="8"/>
        <end position="27"/>
    </location>
</feature>
<protein>
    <submittedName>
        <fullName evidence="3">Uncharacterized protein</fullName>
    </submittedName>
</protein>
<organism evidence="2 3">
    <name type="scientific">Haemonchus contortus</name>
    <name type="common">Barber pole worm</name>
    <dbReference type="NCBI Taxonomy" id="6289"/>
    <lineage>
        <taxon>Eukaryota</taxon>
        <taxon>Metazoa</taxon>
        <taxon>Ecdysozoa</taxon>
        <taxon>Nematoda</taxon>
        <taxon>Chromadorea</taxon>
        <taxon>Rhabditida</taxon>
        <taxon>Rhabditina</taxon>
        <taxon>Rhabditomorpha</taxon>
        <taxon>Strongyloidea</taxon>
        <taxon>Trichostrongylidae</taxon>
        <taxon>Haemonchus</taxon>
    </lineage>
</organism>
<evidence type="ECO:0000313" key="3">
    <source>
        <dbReference type="WBParaSite" id="HCON_00155000-00001"/>
    </source>
</evidence>
<proteinExistence type="predicted"/>
<keyword evidence="2" id="KW-1185">Reference proteome</keyword>
<sequence>MNSPSHRRMNERTQQDSRMRRVRESKVTKRARRVKASSSPSSSSLAIMHVWRRSMMHRRDKLVLSTIVVNQMKKRAAKWAVSRTSGLSSIKVPKMTRQGHEKRGAGGGAAAVYTLVVGVKSRRWKRAFSTFSFHFIKSMKMLSHNETDGRQTTEGHTPPHRRMDTAGGERWGQY</sequence>
<evidence type="ECO:0000256" key="1">
    <source>
        <dbReference type="SAM" id="MobiDB-lite"/>
    </source>
</evidence>
<dbReference type="AlphaFoldDB" id="A0A7I4YYE9"/>
<evidence type="ECO:0000313" key="2">
    <source>
        <dbReference type="Proteomes" id="UP000025227"/>
    </source>
</evidence>